<accession>A0ABR8UCR5</accession>
<dbReference type="Proteomes" id="UP000626786">
    <property type="component" value="Unassembled WGS sequence"/>
</dbReference>
<dbReference type="PANTHER" id="PTHR33745:SF3">
    <property type="entry name" value="RSBT CO-ANTAGONIST PROTEIN RSBRC"/>
    <property type="match status" value="1"/>
</dbReference>
<dbReference type="RefSeq" id="WP_191695635.1">
    <property type="nucleotide sequence ID" value="NZ_JACSQN010000015.1"/>
</dbReference>
<comment type="caution">
    <text evidence="3">The sequence shown here is derived from an EMBL/GenBank/DDBJ whole genome shotgun (WGS) entry which is preliminary data.</text>
</comment>
<dbReference type="InterPro" id="IPR036513">
    <property type="entry name" value="STAS_dom_sf"/>
</dbReference>
<dbReference type="PANTHER" id="PTHR33745">
    <property type="entry name" value="RSBT ANTAGONIST PROTEIN RSBS-RELATED"/>
    <property type="match status" value="1"/>
</dbReference>
<name>A0ABR8UCR5_9BACL</name>
<protein>
    <submittedName>
        <fullName evidence="3">STAS domain-containing protein</fullName>
    </submittedName>
</protein>
<keyword evidence="1" id="KW-0597">Phosphoprotein</keyword>
<dbReference type="SUPFAM" id="SSF52091">
    <property type="entry name" value="SpoIIaa-like"/>
    <property type="match status" value="1"/>
</dbReference>
<evidence type="ECO:0000313" key="3">
    <source>
        <dbReference type="EMBL" id="MBD7985810.1"/>
    </source>
</evidence>
<dbReference type="InterPro" id="IPR051932">
    <property type="entry name" value="Bact_StressResp_Reg"/>
</dbReference>
<proteinExistence type="predicted"/>
<dbReference type="Pfam" id="PF01740">
    <property type="entry name" value="STAS"/>
    <property type="match status" value="1"/>
</dbReference>
<organism evidence="3 4">
    <name type="scientific">Sporosarcina quadrami</name>
    <dbReference type="NCBI Taxonomy" id="2762234"/>
    <lineage>
        <taxon>Bacteria</taxon>
        <taxon>Bacillati</taxon>
        <taxon>Bacillota</taxon>
        <taxon>Bacilli</taxon>
        <taxon>Bacillales</taxon>
        <taxon>Caryophanaceae</taxon>
        <taxon>Sporosarcina</taxon>
    </lineage>
</organism>
<dbReference type="PROSITE" id="PS50801">
    <property type="entry name" value="STAS"/>
    <property type="match status" value="1"/>
</dbReference>
<evidence type="ECO:0000256" key="1">
    <source>
        <dbReference type="ARBA" id="ARBA00022553"/>
    </source>
</evidence>
<evidence type="ECO:0000313" key="4">
    <source>
        <dbReference type="Proteomes" id="UP000626786"/>
    </source>
</evidence>
<dbReference type="InterPro" id="IPR002645">
    <property type="entry name" value="STAS_dom"/>
</dbReference>
<reference evidence="3 4" key="1">
    <citation type="submission" date="2020-08" db="EMBL/GenBank/DDBJ databases">
        <title>A Genomic Blueprint of the Chicken Gut Microbiome.</title>
        <authorList>
            <person name="Gilroy R."/>
            <person name="Ravi A."/>
            <person name="Getino M."/>
            <person name="Pursley I."/>
            <person name="Horton D.L."/>
            <person name="Alikhan N.-F."/>
            <person name="Baker D."/>
            <person name="Gharbi K."/>
            <person name="Hall N."/>
            <person name="Watson M."/>
            <person name="Adriaenssens E.M."/>
            <person name="Foster-Nyarko E."/>
            <person name="Jarju S."/>
            <person name="Secka A."/>
            <person name="Antonio M."/>
            <person name="Oren A."/>
            <person name="Chaudhuri R."/>
            <person name="La Ragione R.M."/>
            <person name="Hildebrand F."/>
            <person name="Pallen M.J."/>
        </authorList>
    </citation>
    <scope>NUCLEOTIDE SEQUENCE [LARGE SCALE GENOMIC DNA]</scope>
    <source>
        <strain evidence="3 4">Sa2YVA2</strain>
    </source>
</reference>
<evidence type="ECO:0000259" key="2">
    <source>
        <dbReference type="PROSITE" id="PS50801"/>
    </source>
</evidence>
<gene>
    <name evidence="3" type="ORF">H9649_14565</name>
</gene>
<dbReference type="Gene3D" id="3.30.750.24">
    <property type="entry name" value="STAS domain"/>
    <property type="match status" value="1"/>
</dbReference>
<sequence>MVGINQMLYEFLQEHIDDITEEWLSLRVETKGSVYSISAGEKTEKSLREQNRLTNLTIASSLLEDKEIFEENKKNWALLVAQSRIHTRTPIYEVQEALGKVRLAYWSWIENFVEQNGEKVLRTDILNWGIAIHMAFDALMVEFSKRYDELMNTRLSAQQMLIEELNAPIIKLNGTIGVLPIIGDIDTTRVQSIADYVPQKSVELGISHLFIDLSGVSLIDTMVANHLYQMTQMLDLLGIQSSLTGIRPEIAQTSVQLGLDFSRISTYGSLQLALRKNLATIG</sequence>
<feature type="domain" description="STAS" evidence="2">
    <location>
        <begin position="166"/>
        <end position="277"/>
    </location>
</feature>
<dbReference type="EMBL" id="JACSQN010000015">
    <property type="protein sequence ID" value="MBD7985810.1"/>
    <property type="molecule type" value="Genomic_DNA"/>
</dbReference>
<dbReference type="CDD" id="cd07041">
    <property type="entry name" value="STAS_RsbR_RsbS_like"/>
    <property type="match status" value="1"/>
</dbReference>
<keyword evidence="4" id="KW-1185">Reference proteome</keyword>